<gene>
    <name evidence="1" type="ORF">UH38_21415</name>
</gene>
<proteinExistence type="predicted"/>
<evidence type="ECO:0000313" key="1">
    <source>
        <dbReference type="EMBL" id="KJH69895.1"/>
    </source>
</evidence>
<keyword evidence="2" id="KW-1185">Reference proteome</keyword>
<organism evidence="1 2">
    <name type="scientific">Aliterella atlantica CENA595</name>
    <dbReference type="NCBI Taxonomy" id="1618023"/>
    <lineage>
        <taxon>Bacteria</taxon>
        <taxon>Bacillati</taxon>
        <taxon>Cyanobacteriota</taxon>
        <taxon>Cyanophyceae</taxon>
        <taxon>Chroococcidiopsidales</taxon>
        <taxon>Aliterellaceae</taxon>
        <taxon>Aliterella</taxon>
    </lineage>
</organism>
<name>A0A0D8ZMD1_9CYAN</name>
<evidence type="ECO:0000313" key="2">
    <source>
        <dbReference type="Proteomes" id="UP000032452"/>
    </source>
</evidence>
<accession>A0A0D8ZMD1</accession>
<dbReference type="STRING" id="1618023.UH38_21415"/>
<dbReference type="AlphaFoldDB" id="A0A0D8ZMD1"/>
<dbReference type="Proteomes" id="UP000032452">
    <property type="component" value="Unassembled WGS sequence"/>
</dbReference>
<dbReference type="PATRIC" id="fig|1618023.3.peg.2587"/>
<dbReference type="EMBL" id="JYON01000032">
    <property type="protein sequence ID" value="KJH69895.1"/>
    <property type="molecule type" value="Genomic_DNA"/>
</dbReference>
<dbReference type="OrthoDB" id="514702at2"/>
<reference evidence="1 2" key="1">
    <citation type="submission" date="2015-02" db="EMBL/GenBank/DDBJ databases">
        <title>Draft genome of a novel marine cyanobacterium (Chroococcales) isolated from South Atlantic Ocean.</title>
        <authorList>
            <person name="Rigonato J."/>
            <person name="Alvarenga D.O."/>
            <person name="Branco L.H."/>
            <person name="Varani A.M."/>
            <person name="Brandini F.P."/>
            <person name="Fiore M.F."/>
        </authorList>
    </citation>
    <scope>NUCLEOTIDE SEQUENCE [LARGE SCALE GENOMIC DNA]</scope>
    <source>
        <strain evidence="1 2">CENA595</strain>
    </source>
</reference>
<comment type="caution">
    <text evidence="1">The sequence shown here is derived from an EMBL/GenBank/DDBJ whole genome shotgun (WGS) entry which is preliminary data.</text>
</comment>
<sequence>MTKHYILNLNPTAKHEWDRCSLRDPITAKRPELAKLIADAIGAEPGSYLVSVNIEINVLEQVPMAHAEQLPLSAAAVTPAHPQLQELVA</sequence>
<protein>
    <submittedName>
        <fullName evidence="1">Uncharacterized protein</fullName>
    </submittedName>
</protein>
<dbReference type="RefSeq" id="WP_045056733.1">
    <property type="nucleotide sequence ID" value="NZ_CAWMDP010000029.1"/>
</dbReference>